<dbReference type="AlphaFoldDB" id="A0A6A5GEW8"/>
<keyword evidence="8 9" id="KW-0539">Nucleus</keyword>
<dbReference type="SMART" id="SM00399">
    <property type="entry name" value="ZnF_C4"/>
    <property type="match status" value="2"/>
</dbReference>
<dbReference type="InterPro" id="IPR013088">
    <property type="entry name" value="Znf_NHR/GATA"/>
</dbReference>
<dbReference type="InterPro" id="IPR001628">
    <property type="entry name" value="Znf_hrmn_rcpt"/>
</dbReference>
<dbReference type="Pfam" id="PF00105">
    <property type="entry name" value="zf-C4"/>
    <property type="match status" value="2"/>
</dbReference>
<evidence type="ECO:0000256" key="2">
    <source>
        <dbReference type="ARBA" id="ARBA00022771"/>
    </source>
</evidence>
<dbReference type="SUPFAM" id="SSF57716">
    <property type="entry name" value="Glucocorticoid receptor-like (DNA-binding domain)"/>
    <property type="match status" value="2"/>
</dbReference>
<dbReference type="CTD" id="9820195"/>
<dbReference type="GO" id="GO:0008270">
    <property type="term" value="F:zinc ion binding"/>
    <property type="evidence" value="ECO:0007669"/>
    <property type="project" value="UniProtKB-KW"/>
</dbReference>
<feature type="compositionally biased region" description="Low complexity" evidence="10">
    <location>
        <begin position="435"/>
        <end position="452"/>
    </location>
</feature>
<sequence length="698" mass="82132">MCLICGAPEGEPHFGGICCRACAAFFRRYFHSKKVSKKCTCKERTIKSHPCRKCRVEKCLKIGMTPEKIQGGRDRNTMDHLQMIPSGSCSPSSPPSLLTARIISRATSNLEFAYSNWKQFNRMRREVGGITYDMNIYDLTSLTKIDIELTWNMVISMFPSTRKLEESDKAALLRNFHMKFWMIVPIFDCIENPEFYENTKEEDHKNMMVEFYDGSFEKGKELTKKEIVRIFEPYWGSFYTKTVPPIVGLNLEKEELMAVLWLLFFDNGFINISSECLEMCRNIRKMILRELKNYQTDRNYDEMRFFDTVETLDIIEKGEQKFMEELLVCEMHNVRIHDDFKAILKENKFLTPPLMCLICGSEESEPHFGGTSCRACAAFFRRYFKSKKENINCTCKQRQSRSHPCRKCRIEKCFSTGMTPDKLQGNRDRNSIDFLPMTPSGSSSESSPPSLLSTQIVPRTTANLDFAIPNWQRYEKMREKYIGGIMEWMNIYELTKMTETNYELTWNMVSIMFPSTSKLEEKDKSALLRNFIPKLWQIAPIFDCIKNYDYYEKLNDTQYEKMIVSFYKGSFVEGKELSNKEIMRVFEPFWDSFYNKTAPPIIGLNLEKEELMAIIQGYTNISLECLEMCRNIKKVILRELKNFQNEKNYDEMRFFDTVETLEIIDRGEKKFMGEMTICEMHNVRLHDEFKAILMENKY</sequence>
<keyword evidence="7 9" id="KW-0675">Receptor</keyword>
<dbReference type="PROSITE" id="PS51030">
    <property type="entry name" value="NUCLEAR_REC_DBD_2"/>
    <property type="match status" value="2"/>
</dbReference>
<dbReference type="GO" id="GO:0003700">
    <property type="term" value="F:DNA-binding transcription factor activity"/>
    <property type="evidence" value="ECO:0007669"/>
    <property type="project" value="InterPro"/>
</dbReference>
<evidence type="ECO:0000313" key="13">
    <source>
        <dbReference type="EMBL" id="KAF1753235.1"/>
    </source>
</evidence>
<dbReference type="GeneID" id="9820195"/>
<dbReference type="EMBL" id="WUAV01000005">
    <property type="protein sequence ID" value="KAF1753235.1"/>
    <property type="molecule type" value="Genomic_DNA"/>
</dbReference>
<dbReference type="PROSITE" id="PS00031">
    <property type="entry name" value="NUCLEAR_REC_DBD_1"/>
    <property type="match status" value="2"/>
</dbReference>
<feature type="region of interest" description="Disordered" evidence="10">
    <location>
        <begin position="421"/>
        <end position="452"/>
    </location>
</feature>
<dbReference type="PANTHER" id="PTHR46800">
    <property type="entry name" value="NUCLEAR HORMONE RECEPTOR FAMILY-RELATED-RELATED"/>
    <property type="match status" value="1"/>
</dbReference>
<feature type="domain" description="Nuclear receptor" evidence="11">
    <location>
        <begin position="1"/>
        <end position="71"/>
    </location>
</feature>
<dbReference type="Gene3D" id="1.10.565.10">
    <property type="entry name" value="Retinoid X Receptor"/>
    <property type="match status" value="1"/>
</dbReference>
<dbReference type="PANTHER" id="PTHR46800:SF2">
    <property type="entry name" value="NUCLEAR HORMONE RECEPTOR FAMILY-RELATED"/>
    <property type="match status" value="1"/>
</dbReference>
<evidence type="ECO:0000256" key="5">
    <source>
        <dbReference type="ARBA" id="ARBA00023125"/>
    </source>
</evidence>
<evidence type="ECO:0000256" key="7">
    <source>
        <dbReference type="ARBA" id="ARBA00023170"/>
    </source>
</evidence>
<evidence type="ECO:0000313" key="14">
    <source>
        <dbReference type="Proteomes" id="UP000483820"/>
    </source>
</evidence>
<dbReference type="InterPro" id="IPR035500">
    <property type="entry name" value="NHR-like_dom_sf"/>
</dbReference>
<proteinExistence type="inferred from homology"/>
<dbReference type="InterPro" id="IPR000536">
    <property type="entry name" value="Nucl_hrmn_rcpt_lig-bd"/>
</dbReference>
<comment type="subcellular location">
    <subcellularLocation>
        <location evidence="9">Nucleus</location>
    </subcellularLocation>
</comment>
<evidence type="ECO:0000256" key="3">
    <source>
        <dbReference type="ARBA" id="ARBA00022833"/>
    </source>
</evidence>
<evidence type="ECO:0008006" key="15">
    <source>
        <dbReference type="Google" id="ProtNLM"/>
    </source>
</evidence>
<organism evidence="13 14">
    <name type="scientific">Caenorhabditis remanei</name>
    <name type="common">Caenorhabditis vulgaris</name>
    <dbReference type="NCBI Taxonomy" id="31234"/>
    <lineage>
        <taxon>Eukaryota</taxon>
        <taxon>Metazoa</taxon>
        <taxon>Ecdysozoa</taxon>
        <taxon>Nematoda</taxon>
        <taxon>Chromadorea</taxon>
        <taxon>Rhabditida</taxon>
        <taxon>Rhabditina</taxon>
        <taxon>Rhabditomorpha</taxon>
        <taxon>Rhabditoidea</taxon>
        <taxon>Rhabditidae</taxon>
        <taxon>Peloderinae</taxon>
        <taxon>Caenorhabditis</taxon>
    </lineage>
</organism>
<evidence type="ECO:0000256" key="9">
    <source>
        <dbReference type="RuleBase" id="RU004334"/>
    </source>
</evidence>
<dbReference type="SUPFAM" id="SSF48508">
    <property type="entry name" value="Nuclear receptor ligand-binding domain"/>
    <property type="match status" value="2"/>
</dbReference>
<keyword evidence="1 9" id="KW-0479">Metal-binding</keyword>
<evidence type="ECO:0000256" key="8">
    <source>
        <dbReference type="ARBA" id="ARBA00023242"/>
    </source>
</evidence>
<evidence type="ECO:0000256" key="1">
    <source>
        <dbReference type="ARBA" id="ARBA00022723"/>
    </source>
</evidence>
<dbReference type="KEGG" id="crq:GCK72_019791"/>
<dbReference type="RefSeq" id="XP_053582141.1">
    <property type="nucleotide sequence ID" value="XM_053733228.1"/>
</dbReference>
<dbReference type="PROSITE" id="PS51843">
    <property type="entry name" value="NR_LBD"/>
    <property type="match status" value="1"/>
</dbReference>
<dbReference type="Gene3D" id="3.30.50.10">
    <property type="entry name" value="Erythroid Transcription Factor GATA-1, subunit A"/>
    <property type="match status" value="2"/>
</dbReference>
<dbReference type="Pfam" id="PF00104">
    <property type="entry name" value="Hormone_recep"/>
    <property type="match status" value="2"/>
</dbReference>
<evidence type="ECO:0000256" key="10">
    <source>
        <dbReference type="SAM" id="MobiDB-lite"/>
    </source>
</evidence>
<gene>
    <name evidence="13" type="ORF">GCK72_019791</name>
</gene>
<dbReference type="InterPro" id="IPR042936">
    <property type="entry name" value="Nhr-150"/>
</dbReference>
<evidence type="ECO:0000259" key="11">
    <source>
        <dbReference type="PROSITE" id="PS51030"/>
    </source>
</evidence>
<keyword evidence="5 9" id="KW-0238">DNA-binding</keyword>
<evidence type="ECO:0000259" key="12">
    <source>
        <dbReference type="PROSITE" id="PS51843"/>
    </source>
</evidence>
<keyword evidence="4 9" id="KW-0805">Transcription regulation</keyword>
<feature type="domain" description="NR LBD" evidence="12">
    <location>
        <begin position="73"/>
        <end position="348"/>
    </location>
</feature>
<evidence type="ECO:0000256" key="6">
    <source>
        <dbReference type="ARBA" id="ARBA00023163"/>
    </source>
</evidence>
<name>A0A6A5GEW8_CAERE</name>
<reference evidence="13 14" key="1">
    <citation type="submission" date="2019-12" db="EMBL/GenBank/DDBJ databases">
        <title>Chromosome-level assembly of the Caenorhabditis remanei genome.</title>
        <authorList>
            <person name="Teterina A.A."/>
            <person name="Willis J.H."/>
            <person name="Phillips P.C."/>
        </authorList>
    </citation>
    <scope>NUCLEOTIDE SEQUENCE [LARGE SCALE GENOMIC DNA]</scope>
    <source>
        <strain evidence="13 14">PX506</strain>
        <tissue evidence="13">Whole organism</tissue>
    </source>
</reference>
<keyword evidence="6 9" id="KW-0804">Transcription</keyword>
<feature type="domain" description="Nuclear receptor" evidence="11">
    <location>
        <begin position="353"/>
        <end position="425"/>
    </location>
</feature>
<keyword evidence="2 9" id="KW-0863">Zinc-finger</keyword>
<dbReference type="PRINTS" id="PR00047">
    <property type="entry name" value="STROIDFINGER"/>
</dbReference>
<protein>
    <recommendedName>
        <fullName evidence="15">Nuclear receptor domain-containing protein</fullName>
    </recommendedName>
</protein>
<dbReference type="Proteomes" id="UP000483820">
    <property type="component" value="Chromosome V"/>
</dbReference>
<comment type="similarity">
    <text evidence="9">Belongs to the nuclear hormone receptor family.</text>
</comment>
<comment type="caution">
    <text evidence="13">The sequence shown here is derived from an EMBL/GenBank/DDBJ whole genome shotgun (WGS) entry which is preliminary data.</text>
</comment>
<accession>A0A6A5GEW8</accession>
<evidence type="ECO:0000256" key="4">
    <source>
        <dbReference type="ARBA" id="ARBA00023015"/>
    </source>
</evidence>
<dbReference type="GO" id="GO:0043565">
    <property type="term" value="F:sequence-specific DNA binding"/>
    <property type="evidence" value="ECO:0007669"/>
    <property type="project" value="InterPro"/>
</dbReference>
<dbReference type="GO" id="GO:0005634">
    <property type="term" value="C:nucleus"/>
    <property type="evidence" value="ECO:0007669"/>
    <property type="project" value="UniProtKB-SubCell"/>
</dbReference>
<keyword evidence="3 9" id="KW-0862">Zinc</keyword>
<dbReference type="SMART" id="SM00430">
    <property type="entry name" value="HOLI"/>
    <property type="match status" value="2"/>
</dbReference>